<evidence type="ECO:0000259" key="2">
    <source>
        <dbReference type="Pfam" id="PF13639"/>
    </source>
</evidence>
<keyword evidence="4" id="KW-1185">Reference proteome</keyword>
<feature type="compositionally biased region" description="Low complexity" evidence="1">
    <location>
        <begin position="468"/>
        <end position="483"/>
    </location>
</feature>
<dbReference type="GO" id="GO:0005654">
    <property type="term" value="C:nucleoplasm"/>
    <property type="evidence" value="ECO:0007669"/>
    <property type="project" value="TreeGrafter"/>
</dbReference>
<dbReference type="PANTHER" id="PTHR16148:SF14">
    <property type="entry name" value="MYND-TYPE DOMAIN-CONTAINING PROTEIN"/>
    <property type="match status" value="1"/>
</dbReference>
<comment type="caution">
    <text evidence="3">The sequence shown here is derived from an EMBL/GenBank/DDBJ whole genome shotgun (WGS) entry which is preliminary data.</text>
</comment>
<dbReference type="Gene3D" id="3.30.40.10">
    <property type="entry name" value="Zinc/RING finger domain, C3HC4 (zinc finger)"/>
    <property type="match status" value="1"/>
</dbReference>
<feature type="region of interest" description="Disordered" evidence="1">
    <location>
        <begin position="81"/>
        <end position="179"/>
    </location>
</feature>
<dbReference type="Pfam" id="PF13639">
    <property type="entry name" value="zf-RING_2"/>
    <property type="match status" value="1"/>
</dbReference>
<protein>
    <recommendedName>
        <fullName evidence="2">RING-type domain-containing protein</fullName>
    </recommendedName>
</protein>
<reference evidence="3" key="1">
    <citation type="submission" date="2022-07" db="EMBL/GenBank/DDBJ databases">
        <title>Phylogenomic reconstructions and comparative analyses of Kickxellomycotina fungi.</title>
        <authorList>
            <person name="Reynolds N.K."/>
            <person name="Stajich J.E."/>
            <person name="Barry K."/>
            <person name="Grigoriev I.V."/>
            <person name="Crous P."/>
            <person name="Smith M.E."/>
        </authorList>
    </citation>
    <scope>NUCLEOTIDE SEQUENCE</scope>
    <source>
        <strain evidence="3">NBRC 100468</strain>
    </source>
</reference>
<dbReference type="AlphaFoldDB" id="A0A9W7ZRF5"/>
<proteinExistence type="predicted"/>
<dbReference type="EMBL" id="JANBPU010000197">
    <property type="protein sequence ID" value="KAJ1914461.1"/>
    <property type="molecule type" value="Genomic_DNA"/>
</dbReference>
<feature type="compositionally biased region" description="Basic and acidic residues" evidence="1">
    <location>
        <begin position="150"/>
        <end position="166"/>
    </location>
</feature>
<evidence type="ECO:0000313" key="3">
    <source>
        <dbReference type="EMBL" id="KAJ1914461.1"/>
    </source>
</evidence>
<dbReference type="Proteomes" id="UP001150538">
    <property type="component" value="Unassembled WGS sequence"/>
</dbReference>
<evidence type="ECO:0000256" key="1">
    <source>
        <dbReference type="SAM" id="MobiDB-lite"/>
    </source>
</evidence>
<dbReference type="SUPFAM" id="SSF57850">
    <property type="entry name" value="RING/U-box"/>
    <property type="match status" value="1"/>
</dbReference>
<feature type="region of interest" description="Disordered" evidence="1">
    <location>
        <begin position="257"/>
        <end position="342"/>
    </location>
</feature>
<accession>A0A9W7ZRF5</accession>
<feature type="domain" description="RING-type" evidence="2">
    <location>
        <begin position="402"/>
        <end position="437"/>
    </location>
</feature>
<feature type="non-terminal residue" evidence="3">
    <location>
        <position position="514"/>
    </location>
</feature>
<feature type="region of interest" description="Disordered" evidence="1">
    <location>
        <begin position="1"/>
        <end position="30"/>
    </location>
</feature>
<dbReference type="OrthoDB" id="8062037at2759"/>
<feature type="region of interest" description="Disordered" evidence="1">
    <location>
        <begin position="447"/>
        <end position="514"/>
    </location>
</feature>
<organism evidence="3 4">
    <name type="scientific">Mycoemilia scoparia</name>
    <dbReference type="NCBI Taxonomy" id="417184"/>
    <lineage>
        <taxon>Eukaryota</taxon>
        <taxon>Fungi</taxon>
        <taxon>Fungi incertae sedis</taxon>
        <taxon>Zoopagomycota</taxon>
        <taxon>Kickxellomycotina</taxon>
        <taxon>Kickxellomycetes</taxon>
        <taxon>Kickxellales</taxon>
        <taxon>Kickxellaceae</taxon>
        <taxon>Mycoemilia</taxon>
    </lineage>
</organism>
<dbReference type="GO" id="GO:0005730">
    <property type="term" value="C:nucleolus"/>
    <property type="evidence" value="ECO:0007669"/>
    <property type="project" value="TreeGrafter"/>
</dbReference>
<feature type="compositionally biased region" description="Low complexity" evidence="1">
    <location>
        <begin position="115"/>
        <end position="128"/>
    </location>
</feature>
<feature type="compositionally biased region" description="Polar residues" evidence="1">
    <location>
        <begin position="283"/>
        <end position="297"/>
    </location>
</feature>
<feature type="compositionally biased region" description="Polar residues" evidence="1">
    <location>
        <begin position="447"/>
        <end position="458"/>
    </location>
</feature>
<sequence>DRRNTLNINNTTSASNNNARNILDDSDDRSLRHYRRRHRHRLHRHGDGTDTSQQISLHIFDGTEDGDSRFQGTIDIPGLRVNAYGGHGPTTTTIDDGLGTRSSRGSRRRERISDSENNNNNNNNGVNNPTPVNMHSADRYGPSQAQNIRTNRDQNSEVRQDTDLRGIHRVPYGRRGPINSNNLPAAAAAAANTTTTTTGNSFGGIEGERIYNLPENIFYSNANINRYNDDNNNNNNNNNNTFGSGIRNRTLVNAPELGLGTVRGGHSQTEDIYNTGGFRSRRNSQNESLFSTDNASDNDVAETRERRGGGSDTTGNGNDENIFEASERDRPTRNIVESGNGNGNDDQFGIFAIGDFVPDDQIPNVIDRLIQMGFEARGADPASNHAMQNIPRRNIMAQEVYEYEVDDIVICLQCTHTLHESCGIRWLNESGVCPICRKVVEITTVQNNSNRGSTNRPPQRQYEPTRAQQPTTSQNNTSNNPPTRRNRDRRSSGSRGLIQGYPRIFEEPRDNLYN</sequence>
<feature type="compositionally biased region" description="Basic and acidic residues" evidence="1">
    <location>
        <begin position="504"/>
        <end position="514"/>
    </location>
</feature>
<dbReference type="InterPro" id="IPR013083">
    <property type="entry name" value="Znf_RING/FYVE/PHD"/>
</dbReference>
<dbReference type="PANTHER" id="PTHR16148">
    <property type="entry name" value="NF-KAPPA-B-REPRESSING FACTOR-RELATED"/>
    <property type="match status" value="1"/>
</dbReference>
<name>A0A9W7ZRF5_9FUNG</name>
<feature type="compositionally biased region" description="Low complexity" evidence="1">
    <location>
        <begin position="1"/>
        <end position="21"/>
    </location>
</feature>
<gene>
    <name evidence="3" type="ORF">H4219_004788</name>
</gene>
<evidence type="ECO:0000313" key="4">
    <source>
        <dbReference type="Proteomes" id="UP001150538"/>
    </source>
</evidence>
<dbReference type="InterPro" id="IPR001841">
    <property type="entry name" value="Znf_RING"/>
</dbReference>